<reference evidence="2" key="1">
    <citation type="submission" date="2021-06" db="EMBL/GenBank/DDBJ databases">
        <title>Parelaphostrongylus tenuis whole genome reference sequence.</title>
        <authorList>
            <person name="Garwood T.J."/>
            <person name="Larsen P.A."/>
            <person name="Fountain-Jones N.M."/>
            <person name="Garbe J.R."/>
            <person name="Macchietto M.G."/>
            <person name="Kania S.A."/>
            <person name="Gerhold R.W."/>
            <person name="Richards J.E."/>
            <person name="Wolf T.M."/>
        </authorList>
    </citation>
    <scope>NUCLEOTIDE SEQUENCE</scope>
    <source>
        <strain evidence="2">MNPRO001-30</strain>
        <tissue evidence="2">Meninges</tissue>
    </source>
</reference>
<comment type="caution">
    <text evidence="2">The sequence shown here is derived from an EMBL/GenBank/DDBJ whole genome shotgun (WGS) entry which is preliminary data.</text>
</comment>
<keyword evidence="3" id="KW-1185">Reference proteome</keyword>
<evidence type="ECO:0000313" key="2">
    <source>
        <dbReference type="EMBL" id="KAJ1355178.1"/>
    </source>
</evidence>
<organism evidence="2 3">
    <name type="scientific">Parelaphostrongylus tenuis</name>
    <name type="common">Meningeal worm</name>
    <dbReference type="NCBI Taxonomy" id="148309"/>
    <lineage>
        <taxon>Eukaryota</taxon>
        <taxon>Metazoa</taxon>
        <taxon>Ecdysozoa</taxon>
        <taxon>Nematoda</taxon>
        <taxon>Chromadorea</taxon>
        <taxon>Rhabditida</taxon>
        <taxon>Rhabditina</taxon>
        <taxon>Rhabditomorpha</taxon>
        <taxon>Strongyloidea</taxon>
        <taxon>Metastrongylidae</taxon>
        <taxon>Parelaphostrongylus</taxon>
    </lineage>
</organism>
<dbReference type="AlphaFoldDB" id="A0AAD5ME99"/>
<name>A0AAD5ME99_PARTN</name>
<feature type="transmembrane region" description="Helical" evidence="1">
    <location>
        <begin position="29"/>
        <end position="52"/>
    </location>
</feature>
<protein>
    <submittedName>
        <fullName evidence="2">Uncharacterized protein</fullName>
    </submittedName>
</protein>
<sequence length="136" mass="15672">MNATVRIRGSSAIRERSISTWSPLHYGFFLNWIFILLMRYPIFFIASFNSFFQHRLCFIGSNQRDHDVVRKTMMRQEFPIDPNALLVPIERHHTNCSAAVNSFGDCRIALLKPSTNGYGQSLMKELYFHGAVSIAL</sequence>
<accession>A0AAD5ME99</accession>
<keyword evidence="1" id="KW-0812">Transmembrane</keyword>
<keyword evidence="1" id="KW-0472">Membrane</keyword>
<evidence type="ECO:0000256" key="1">
    <source>
        <dbReference type="SAM" id="Phobius"/>
    </source>
</evidence>
<keyword evidence="1" id="KW-1133">Transmembrane helix</keyword>
<evidence type="ECO:0000313" key="3">
    <source>
        <dbReference type="Proteomes" id="UP001196413"/>
    </source>
</evidence>
<dbReference type="Proteomes" id="UP001196413">
    <property type="component" value="Unassembled WGS sequence"/>
</dbReference>
<gene>
    <name evidence="2" type="ORF">KIN20_012488</name>
</gene>
<proteinExistence type="predicted"/>
<dbReference type="EMBL" id="JAHQIW010002375">
    <property type="protein sequence ID" value="KAJ1355178.1"/>
    <property type="molecule type" value="Genomic_DNA"/>
</dbReference>